<reference evidence="1" key="1">
    <citation type="submission" date="2021-02" db="EMBL/GenBank/DDBJ databases">
        <title>Natronoglycomyces albus gen. nov., sp. nov, a haloalkaliphilic actinobacterium from a soda solonchak soil.</title>
        <authorList>
            <person name="Sorokin D.Y."/>
            <person name="Khijniak T.V."/>
            <person name="Zakharycheva A.P."/>
            <person name="Boueva O.V."/>
            <person name="Ariskina E.V."/>
            <person name="Hahnke R.L."/>
            <person name="Bunk B."/>
            <person name="Sproer C."/>
            <person name="Schumann P."/>
            <person name="Evtushenko L.I."/>
            <person name="Kublanov I.V."/>
        </authorList>
    </citation>
    <scope>NUCLEOTIDE SEQUENCE</scope>
    <source>
        <strain evidence="1">DSM 106290</strain>
    </source>
</reference>
<dbReference type="RefSeq" id="WP_213170129.1">
    <property type="nucleotide sequence ID" value="NZ_CP070496.1"/>
</dbReference>
<evidence type="ECO:0000313" key="1">
    <source>
        <dbReference type="EMBL" id="QSB04130.1"/>
    </source>
</evidence>
<dbReference type="EMBL" id="CP070496">
    <property type="protein sequence ID" value="QSB04130.1"/>
    <property type="molecule type" value="Genomic_DNA"/>
</dbReference>
<name>A0A895XPB3_9ACTN</name>
<protein>
    <submittedName>
        <fullName evidence="1">Uncharacterized protein</fullName>
    </submittedName>
</protein>
<organism evidence="1 2">
    <name type="scientific">Natronoglycomyces albus</name>
    <dbReference type="NCBI Taxonomy" id="2811108"/>
    <lineage>
        <taxon>Bacteria</taxon>
        <taxon>Bacillati</taxon>
        <taxon>Actinomycetota</taxon>
        <taxon>Actinomycetes</taxon>
        <taxon>Glycomycetales</taxon>
        <taxon>Glycomycetaceae</taxon>
        <taxon>Natronoglycomyces</taxon>
    </lineage>
</organism>
<sequence length="86" mass="9589">MNSEHAEVALPREQVDQIRRLVAAGRADSVAAYVEHAVQARLDRDRSLEELKDLFDRKGHSPSMEHLAWAREVLGVDANGEGEAKL</sequence>
<proteinExistence type="predicted"/>
<accession>A0A895XPB3</accession>
<dbReference type="KEGG" id="nav:JQS30_09920"/>
<gene>
    <name evidence="1" type="ORF">JQS30_09920</name>
</gene>
<keyword evidence="2" id="KW-1185">Reference proteome</keyword>
<evidence type="ECO:0000313" key="2">
    <source>
        <dbReference type="Proteomes" id="UP000662939"/>
    </source>
</evidence>
<dbReference type="Proteomes" id="UP000662939">
    <property type="component" value="Chromosome"/>
</dbReference>
<dbReference type="AlphaFoldDB" id="A0A895XPB3"/>